<reference evidence="5" key="1">
    <citation type="submission" date="2021-06" db="EMBL/GenBank/DDBJ databases">
        <authorList>
            <person name="Hodson N. C."/>
            <person name="Mongue J. A."/>
            <person name="Jaron S. K."/>
        </authorList>
    </citation>
    <scope>NUCLEOTIDE SEQUENCE</scope>
</reference>
<dbReference type="EMBL" id="CAJVCH010202569">
    <property type="protein sequence ID" value="CAG7730920.1"/>
    <property type="molecule type" value="Genomic_DNA"/>
</dbReference>
<dbReference type="OrthoDB" id="10065698at2759"/>
<evidence type="ECO:0000256" key="1">
    <source>
        <dbReference type="ARBA" id="ARBA00004123"/>
    </source>
</evidence>
<evidence type="ECO:0000256" key="4">
    <source>
        <dbReference type="ARBA" id="ARBA00023242"/>
    </source>
</evidence>
<sequence>MEKILKTLEALKVPTLSSLDSSVPGNINTAVAAACDSVKTKKKERISYCITVTDSVCSGSIQTLGDYPKILEKVTEVLFQLCNDPDSDIRLVASDCLHRIVRTVKDQFQHRFQMEVYKEIKKNQNPRSLRLALNLFAFMSPLIRPQKCRVFMLSLLPCFAQIARRTEETLYEHLPPSFCEIFKNLGPFVNDNEVKMLCKDFISNLESSSAILRRSSASILVYICQYSRKPHVFLPKLLSQVTELLIPNLMEKSVSVIIGALLCIRQCIQPLFEQLRHNFEKKSPDQDSVVKNLIQVYEMCMILCNHDDHNVITTSLETLQQLFSSPVEQVVQRLVSPSGIQNSLDTDKWDLKTHENSQKSSSMCSLAFSDTTNLLEGDSDVPNFRSLISSTTSEIREDFDVDISITSSRRNSDLFNLDGNHEAEFGSTLEVFQPSDDEQVPNSFSLPIDNFPELHIGSLYMANVPIYYCARFLTYNFLLAGQKGHLRPDIEVRISVKVLASNCLINLISICPQIFSLPLSVDANDSESATTQTVDDILLFMKHSDPLLRGSCYILIGNLINSILSAQLEDSKELKVQVGDLIPYLDEGLRDASNIGVKCAISAINTCMIPLLRTENFLSSVTDIIQSLLIVASNSYWLVKVDIVDLLSTIEWNYIPDHRKWKKDVMKLFLGLLSDEHARVRSAVTAALVKFISLSFAVDPMTVKSVLCGQCTLKEVDQIQMEECACSSPMPAVVHQLELVLNEMLTRIDSQEDKYAVDGFYSALAILSGAFPPPNYKTVWRCGSCTDVCSLFALTIDILRSSSIVYDISIHQNVLSLACNLFLGFISNSRDDPTLSSEGNLFFHPDPALSSHGAQLVHHCLGVMKLYQSLLDCTSFSQSQSRKLSTSPVISPVKKFSQKLDSEKKTSVAENDQDKKIKNIILTNSTCPNHFKKIGETLAQNWKIYKSNLDPSVTAKFTSLLITALNTLGELFDHIRSDFAGLASLIDDVLVVTYSVFYLCPIPTLRCVQKMLKCLFTLTKDEFPRNKSQRDVIYTQLNDPVEKFRIFADTYHKGLSSNRRISSAKSQSEKSALGSYIRQFEPIVVTALRMYTTSSDVMIQAEVLRLLSQLIKGHVNYGLVDKSQVFLGFVIKQIGFLEEGHIRNDGQMVEEMFEFLTLLSHEQHHSSRFIDIPKILRLCDGLVASGQNPVTHCIPALKKVVTDLFIKRNHTSYSHADKKEIEAQREVLFQMLMKLSTIPQTLPVLWLVVQGRRSWSEIKWHEDSVTVTAYLLPLLENGELQISSQSHFRSLMMLLYSVSAGSLPPIDRILQTLQDAFKLCKNTNAPEFIQWQLLVTTHWLLVVKLISSKESVFNENSCGSNFILELLNIYVEQVTSVLKSGFVGQLAMDLLTVFLQSIVTFIRLDKSPKIIEEMRSDASLELWLAVTRNVTKLTMTRPALRCEIAELLIAVLYPNVQVWAVITENSLESMRDFVTLVILKLLKALNGRESADLEEWVTSKHFKTILMHIDDQVVTTFITRLSNYRVQSLIIQLDSMLNSEVNVLMGKSILKFLERAYRNHLMDAATASIKLLRQIDEPFLILEVSQFSCFLLTMLKSDEVQVSQKNILAQILRGSGFSVSHPRLVSLLQSFDVDCDDKSGQSLLVKPYETPISEWCCGEINITEGVALAKLLSNLKYSQIISIFKLANFNLSVLGFCFSQLQNFFLKDVIDAEEVLDLFSSEKRSCHLEKWPLGVATFDFMVEMLDKWENLVDENDLNLMNEGCDAKIREISFGPHLPDMWTAAEKMLILKETVIKAGCTPRLSYRNNFIPTKIFILSFQYMKATCATASKAPVEYLKPFLSFAALVIRDSSFMRFFNVRDDPASVFVCVKSLGVVLRHIVRTFNLNFSFHECTIETWWSEMNPNCVQILTEFDRMTNFIQQVENGKLHLDWALFLSLKNLVAGLGSCDLVNVWNLISHLGWKPPTVIANQIFPPVPHVPIDILQNEKDLLLQYIRKLNLFGVSSKILFEENWMTFLSVINSYGDENSQVQIVCIGLRALSMVLKNTVKFIYIPNPGIPVPLSSKGLANLDLSLKDIEPELCKGCCLAPLLSRLKKMIDNPYEVDVNSCIRFLTDLFSQWLQNPQGKMPLLLLTEVVQCIVRMAEYFEDTYQYVWMFETLVEIFKSFEKEDEILWPHLIYGVFYAAARIPLEADAVTNLVQILDGALLSPYMNVSSAAVQSALVFLQNHPDNFPILNVITPFALKNTHLAETISDSESRSCAVWKLLLFAWIHGPNDNIGVASFEQETLSNILTVLSPLNKVYVSVRLLVLKGLQTKVQLHTLPQDAKRKIAKAALDTLKTRNVCIFFETVKLFASIFYKDFEDLYQVANPDPEALMQMAERIEILFQMLKLSNKCNALIVSKVLPHIMMDFFPPSEILNRVIAEFLNPQQHNPELLAPVVAQLFEKARRRPKEAALVREWILCSVPNFIANPDISRVSWSLTLFFIGVSTTPEVVHYLPFAELRRRSSLCKHLFIYSTMDFFSSLNKEQKEDFKRLISKGPFQPHEKNPYKFLADLIQEYDMKLG</sequence>
<dbReference type="InterPro" id="IPR048413">
    <property type="entry name" value="Htt_C-HEAT_rpt"/>
</dbReference>
<dbReference type="InterPro" id="IPR024613">
    <property type="entry name" value="Huntingtin_N_HEAT_rpt-2"/>
</dbReference>
<organism evidence="5 6">
    <name type="scientific">Allacma fusca</name>
    <dbReference type="NCBI Taxonomy" id="39272"/>
    <lineage>
        <taxon>Eukaryota</taxon>
        <taxon>Metazoa</taxon>
        <taxon>Ecdysozoa</taxon>
        <taxon>Arthropoda</taxon>
        <taxon>Hexapoda</taxon>
        <taxon>Collembola</taxon>
        <taxon>Symphypleona</taxon>
        <taxon>Sminthuridae</taxon>
        <taxon>Allacma</taxon>
    </lineage>
</organism>
<proteinExistence type="predicted"/>
<gene>
    <name evidence="5" type="ORF">AFUS01_LOCUS19533</name>
</gene>
<name>A0A8J2K1A7_9HEXA</name>
<comment type="caution">
    <text evidence="5">The sequence shown here is derived from an EMBL/GenBank/DDBJ whole genome shotgun (WGS) entry which is preliminary data.</text>
</comment>
<evidence type="ECO:0000256" key="3">
    <source>
        <dbReference type="ARBA" id="ARBA00022490"/>
    </source>
</evidence>
<dbReference type="Pfam" id="PF20926">
    <property type="entry name" value="Htt_N-HEAT_1"/>
    <property type="match status" value="1"/>
</dbReference>
<dbReference type="InterPro" id="IPR028426">
    <property type="entry name" value="Huntingtin_fam"/>
</dbReference>
<keyword evidence="4" id="KW-0539">Nucleus</keyword>
<keyword evidence="3" id="KW-0963">Cytoplasm</keyword>
<comment type="subcellular location">
    <subcellularLocation>
        <location evidence="2">Cytoplasm</location>
    </subcellularLocation>
    <subcellularLocation>
        <location evidence="1">Nucleus</location>
    </subcellularLocation>
</comment>
<dbReference type="Proteomes" id="UP000708208">
    <property type="component" value="Unassembled WGS sequence"/>
</dbReference>
<protein>
    <recommendedName>
        <fullName evidence="7">Huntingtin</fullName>
    </recommendedName>
</protein>
<evidence type="ECO:0000313" key="5">
    <source>
        <dbReference type="EMBL" id="CAG7730920.1"/>
    </source>
</evidence>
<dbReference type="Pfam" id="PF12372">
    <property type="entry name" value="Htt_N-HEAT"/>
    <property type="match status" value="2"/>
</dbReference>
<evidence type="ECO:0000313" key="6">
    <source>
        <dbReference type="Proteomes" id="UP000708208"/>
    </source>
</evidence>
<dbReference type="GO" id="GO:0005634">
    <property type="term" value="C:nucleus"/>
    <property type="evidence" value="ECO:0007669"/>
    <property type="project" value="UniProtKB-SubCell"/>
</dbReference>
<accession>A0A8J2K1A7</accession>
<dbReference type="InterPro" id="IPR048411">
    <property type="entry name" value="Htt_N_HEAT_rpt-1"/>
</dbReference>
<keyword evidence="6" id="KW-1185">Reference proteome</keyword>
<evidence type="ECO:0008006" key="7">
    <source>
        <dbReference type="Google" id="ProtNLM"/>
    </source>
</evidence>
<dbReference type="Pfam" id="PF20927">
    <property type="entry name" value="Htt_C-HEAT"/>
    <property type="match status" value="1"/>
</dbReference>
<dbReference type="PROSITE" id="PS51257">
    <property type="entry name" value="PROKAR_LIPOPROTEIN"/>
    <property type="match status" value="1"/>
</dbReference>
<dbReference type="PANTHER" id="PTHR10170:SF10">
    <property type="entry name" value="HUNTINGTIN"/>
    <property type="match status" value="1"/>
</dbReference>
<dbReference type="PANTHER" id="PTHR10170">
    <property type="entry name" value="HUNTINGTON DISEASE PROTEIN"/>
    <property type="match status" value="1"/>
</dbReference>
<evidence type="ECO:0000256" key="2">
    <source>
        <dbReference type="ARBA" id="ARBA00004496"/>
    </source>
</evidence>
<dbReference type="GO" id="GO:0005737">
    <property type="term" value="C:cytoplasm"/>
    <property type="evidence" value="ECO:0007669"/>
    <property type="project" value="UniProtKB-SubCell"/>
</dbReference>